<dbReference type="EMBL" id="HBII01026534">
    <property type="protein sequence ID" value="CAE0352189.1"/>
    <property type="molecule type" value="Transcribed_RNA"/>
</dbReference>
<protein>
    <submittedName>
        <fullName evidence="2">Uncharacterized protein</fullName>
    </submittedName>
</protein>
<dbReference type="AlphaFoldDB" id="A0A7S3JFC8"/>
<organism evidence="2">
    <name type="scientific">Euplotes harpa</name>
    <dbReference type="NCBI Taxonomy" id="151035"/>
    <lineage>
        <taxon>Eukaryota</taxon>
        <taxon>Sar</taxon>
        <taxon>Alveolata</taxon>
        <taxon>Ciliophora</taxon>
        <taxon>Intramacronucleata</taxon>
        <taxon>Spirotrichea</taxon>
        <taxon>Hypotrichia</taxon>
        <taxon>Euplotida</taxon>
        <taxon>Euplotidae</taxon>
        <taxon>Euplotes</taxon>
    </lineage>
</organism>
<evidence type="ECO:0000313" key="1">
    <source>
        <dbReference type="EMBL" id="CAE0352189.1"/>
    </source>
</evidence>
<gene>
    <name evidence="1" type="ORF">EHAR0213_LOCUS11105</name>
    <name evidence="2" type="ORF">EHAR0213_LOCUS11106</name>
</gene>
<accession>A0A7S3JFC8</accession>
<evidence type="ECO:0000313" key="2">
    <source>
        <dbReference type="EMBL" id="CAE0352190.1"/>
    </source>
</evidence>
<sequence length="101" mass="11748">MIDLKVEGVELESSSIEENIGFFDKLLFENTFKTWLENAKLTFAIMQRIFSHMNFGACLQKKRKSQILENVVRTYNSSSEFEAYLRRASFNCLNNPVISNI</sequence>
<proteinExistence type="predicted"/>
<reference evidence="2" key="1">
    <citation type="submission" date="2021-01" db="EMBL/GenBank/DDBJ databases">
        <authorList>
            <person name="Corre E."/>
            <person name="Pelletier E."/>
            <person name="Niang G."/>
            <person name="Scheremetjew M."/>
            <person name="Finn R."/>
            <person name="Kale V."/>
            <person name="Holt S."/>
            <person name="Cochrane G."/>
            <person name="Meng A."/>
            <person name="Brown T."/>
            <person name="Cohen L."/>
        </authorList>
    </citation>
    <scope>NUCLEOTIDE SEQUENCE</scope>
    <source>
        <strain evidence="2">FSP1.4</strain>
    </source>
</reference>
<name>A0A7S3JFC8_9SPIT</name>
<dbReference type="EMBL" id="HBII01026535">
    <property type="protein sequence ID" value="CAE0352190.1"/>
    <property type="molecule type" value="Transcribed_RNA"/>
</dbReference>